<evidence type="ECO:0000256" key="1">
    <source>
        <dbReference type="ARBA" id="ARBA00009748"/>
    </source>
</evidence>
<evidence type="ECO:0000256" key="2">
    <source>
        <dbReference type="ARBA" id="ARBA00023157"/>
    </source>
</evidence>
<feature type="domain" description="Bifunctional inhibitor/plant lipid transfer protein/seed storage helical" evidence="5">
    <location>
        <begin position="31"/>
        <end position="116"/>
    </location>
</feature>
<evidence type="ECO:0000256" key="4">
    <source>
        <dbReference type="SAM" id="SignalP"/>
    </source>
</evidence>
<dbReference type="PRINTS" id="PR00382">
    <property type="entry name" value="LIPIDTRNSFER"/>
</dbReference>
<sequence>MAASSMALKLACAVLMCMAAYASISQAAITCKQIVGILAPCETYLENVAPLADTCCSRVKFLNKLGNTTAADRQKVCKCVKSAIANSTDSYLGLAQGLPTKCGVSTPFPISRTVNCTSVQ</sequence>
<keyword evidence="4" id="KW-0732">Signal</keyword>
<proteinExistence type="inferred from homology"/>
<keyword evidence="3" id="KW-0813">Transport</keyword>
<dbReference type="AlphaFoldDB" id="A0A9Q0GJK3"/>
<comment type="similarity">
    <text evidence="1 3">Belongs to the plant LTP family.</text>
</comment>
<dbReference type="InterPro" id="IPR036312">
    <property type="entry name" value="Bifun_inhib/LTP/seed_sf"/>
</dbReference>
<dbReference type="Gene3D" id="1.10.110.10">
    <property type="entry name" value="Plant lipid-transfer and hydrophobic proteins"/>
    <property type="match status" value="1"/>
</dbReference>
<keyword evidence="3" id="KW-0446">Lipid-binding</keyword>
<dbReference type="InterPro" id="IPR016140">
    <property type="entry name" value="Bifunc_inhib/LTP/seed_store"/>
</dbReference>
<accession>A0A9Q0GJK3</accession>
<dbReference type="GO" id="GO:0006869">
    <property type="term" value="P:lipid transport"/>
    <property type="evidence" value="ECO:0007669"/>
    <property type="project" value="InterPro"/>
</dbReference>
<dbReference type="OrthoDB" id="649864at2759"/>
<evidence type="ECO:0000256" key="3">
    <source>
        <dbReference type="RuleBase" id="RU000628"/>
    </source>
</evidence>
<feature type="signal peptide" evidence="4">
    <location>
        <begin position="1"/>
        <end position="22"/>
    </location>
</feature>
<reference evidence="6" key="1">
    <citation type="submission" date="2022-02" db="EMBL/GenBank/DDBJ databases">
        <authorList>
            <person name="Henning P.M."/>
            <person name="McCubbin A.G."/>
            <person name="Shore J.S."/>
        </authorList>
    </citation>
    <scope>NUCLEOTIDE SEQUENCE</scope>
    <source>
        <strain evidence="6">F60SS</strain>
        <tissue evidence="6">Leaves</tissue>
    </source>
</reference>
<dbReference type="CDD" id="cd01960">
    <property type="entry name" value="nsLTP1"/>
    <property type="match status" value="1"/>
</dbReference>
<evidence type="ECO:0000313" key="7">
    <source>
        <dbReference type="Proteomes" id="UP001141552"/>
    </source>
</evidence>
<dbReference type="SMART" id="SM00499">
    <property type="entry name" value="AAI"/>
    <property type="match status" value="1"/>
</dbReference>
<dbReference type="Proteomes" id="UP001141552">
    <property type="component" value="Unassembled WGS sequence"/>
</dbReference>
<dbReference type="InterPro" id="IPR000528">
    <property type="entry name" value="Plant_nsLTP"/>
</dbReference>
<keyword evidence="7" id="KW-1185">Reference proteome</keyword>
<dbReference type="PROSITE" id="PS00597">
    <property type="entry name" value="PLANT_LTP"/>
    <property type="match status" value="1"/>
</dbReference>
<gene>
    <name evidence="6" type="ORF">Tsubulata_026244</name>
</gene>
<dbReference type="PANTHER" id="PTHR33076">
    <property type="entry name" value="NON-SPECIFIC LIPID-TRANSFER PROTEIN 2-RELATED"/>
    <property type="match status" value="1"/>
</dbReference>
<protein>
    <recommendedName>
        <fullName evidence="3">Non-specific lipid-transfer protein</fullName>
    </recommendedName>
</protein>
<dbReference type="GO" id="GO:0008289">
    <property type="term" value="F:lipid binding"/>
    <property type="evidence" value="ECO:0007669"/>
    <property type="project" value="UniProtKB-KW"/>
</dbReference>
<organism evidence="6 7">
    <name type="scientific">Turnera subulata</name>
    <dbReference type="NCBI Taxonomy" id="218843"/>
    <lineage>
        <taxon>Eukaryota</taxon>
        <taxon>Viridiplantae</taxon>
        <taxon>Streptophyta</taxon>
        <taxon>Embryophyta</taxon>
        <taxon>Tracheophyta</taxon>
        <taxon>Spermatophyta</taxon>
        <taxon>Magnoliopsida</taxon>
        <taxon>eudicotyledons</taxon>
        <taxon>Gunneridae</taxon>
        <taxon>Pentapetalae</taxon>
        <taxon>rosids</taxon>
        <taxon>fabids</taxon>
        <taxon>Malpighiales</taxon>
        <taxon>Passifloraceae</taxon>
        <taxon>Turnera</taxon>
    </lineage>
</organism>
<comment type="caution">
    <text evidence="6">The sequence shown here is derived from an EMBL/GenBank/DDBJ whole genome shotgun (WGS) entry which is preliminary data.</text>
</comment>
<keyword evidence="2" id="KW-1015">Disulfide bond</keyword>
<name>A0A9Q0GJK3_9ROSI</name>
<evidence type="ECO:0000259" key="5">
    <source>
        <dbReference type="SMART" id="SM00499"/>
    </source>
</evidence>
<comment type="function">
    <text evidence="3">Plant non-specific lipid-transfer proteins transfer phospholipids as well as galactolipids across membranes. May play a role in wax or cutin deposition in the cell walls of expanding epidermal cells and certain secretory tissues.</text>
</comment>
<reference evidence="6" key="2">
    <citation type="journal article" date="2023" name="Plants (Basel)">
        <title>Annotation of the Turnera subulata (Passifloraceae) Draft Genome Reveals the S-Locus Evolved after the Divergence of Turneroideae from Passifloroideae in a Stepwise Manner.</title>
        <authorList>
            <person name="Henning P.M."/>
            <person name="Roalson E.H."/>
            <person name="Mir W."/>
            <person name="McCubbin A.G."/>
            <person name="Shore J.S."/>
        </authorList>
    </citation>
    <scope>NUCLEOTIDE SEQUENCE</scope>
    <source>
        <strain evidence="6">F60SS</strain>
    </source>
</reference>
<evidence type="ECO:0000313" key="6">
    <source>
        <dbReference type="EMBL" id="KAJ4851494.1"/>
    </source>
</evidence>
<dbReference type="EMBL" id="JAKUCV010000046">
    <property type="protein sequence ID" value="KAJ4851494.1"/>
    <property type="molecule type" value="Genomic_DNA"/>
</dbReference>
<feature type="chain" id="PRO_5040433923" description="Non-specific lipid-transfer protein" evidence="4">
    <location>
        <begin position="23"/>
        <end position="120"/>
    </location>
</feature>
<dbReference type="Pfam" id="PF00234">
    <property type="entry name" value="Tryp_alpha_amyl"/>
    <property type="match status" value="1"/>
</dbReference>
<dbReference type="SUPFAM" id="SSF47699">
    <property type="entry name" value="Bifunctional inhibitor/lipid-transfer protein/seed storage 2S albumin"/>
    <property type="match status" value="1"/>
</dbReference>